<keyword evidence="3" id="KW-1185">Reference proteome</keyword>
<dbReference type="Gene3D" id="2.60.120.10">
    <property type="entry name" value="Jelly Rolls"/>
    <property type="match status" value="1"/>
</dbReference>
<organism evidence="2 3">
    <name type="scientific">Parasedimentitalea marina</name>
    <dbReference type="NCBI Taxonomy" id="2483033"/>
    <lineage>
        <taxon>Bacteria</taxon>
        <taxon>Pseudomonadati</taxon>
        <taxon>Pseudomonadota</taxon>
        <taxon>Alphaproteobacteria</taxon>
        <taxon>Rhodobacterales</taxon>
        <taxon>Paracoccaceae</taxon>
        <taxon>Parasedimentitalea</taxon>
    </lineage>
</organism>
<dbReference type="SUPFAM" id="SSF51182">
    <property type="entry name" value="RmlC-like cupins"/>
    <property type="match status" value="1"/>
</dbReference>
<evidence type="ECO:0000313" key="2">
    <source>
        <dbReference type="EMBL" id="AZV76737.1"/>
    </source>
</evidence>
<dbReference type="CDD" id="cd02233">
    <property type="entry name" value="cupin_HNL-like"/>
    <property type="match status" value="1"/>
</dbReference>
<dbReference type="PANTHER" id="PTHR43698">
    <property type="entry name" value="RIBD C-TERMINAL DOMAIN CONTAINING PROTEIN"/>
    <property type="match status" value="1"/>
</dbReference>
<dbReference type="AlphaFoldDB" id="A0A3T0MYA6"/>
<sequence>MELFPTGSRPSKLGDPNWFTGQVWLEPILAAPAPSRNRSVREKFEPRARTAWHSHPLGQVLYVVAGTGLIGTRDAAPQILRAGDTIWIPPGQEHWHGAVPDSILDLISIQEAESGFVTTWMAHVSDEEYQAPPLEAKPQG</sequence>
<evidence type="ECO:0000259" key="1">
    <source>
        <dbReference type="Pfam" id="PF07883"/>
    </source>
</evidence>
<protein>
    <submittedName>
        <fullName evidence="2">Cupin domain-containing protein</fullName>
    </submittedName>
</protein>
<dbReference type="Proteomes" id="UP000283063">
    <property type="component" value="Chromosome"/>
</dbReference>
<accession>A0A3T0MYA6</accession>
<dbReference type="RefSeq" id="WP_127747177.1">
    <property type="nucleotide sequence ID" value="NZ_CP033219.1"/>
</dbReference>
<proteinExistence type="predicted"/>
<dbReference type="InterPro" id="IPR014710">
    <property type="entry name" value="RmlC-like_jellyroll"/>
</dbReference>
<dbReference type="KEGG" id="sedi:EBB79_01690"/>
<feature type="domain" description="Cupin type-2" evidence="1">
    <location>
        <begin position="42"/>
        <end position="108"/>
    </location>
</feature>
<name>A0A3T0MYA6_9RHOB</name>
<dbReference type="EMBL" id="CP033219">
    <property type="protein sequence ID" value="AZV76737.1"/>
    <property type="molecule type" value="Genomic_DNA"/>
</dbReference>
<evidence type="ECO:0000313" key="3">
    <source>
        <dbReference type="Proteomes" id="UP000283063"/>
    </source>
</evidence>
<dbReference type="OrthoDB" id="7507676at2"/>
<dbReference type="InterPro" id="IPR013096">
    <property type="entry name" value="Cupin_2"/>
</dbReference>
<dbReference type="PANTHER" id="PTHR43698:SF1">
    <property type="entry name" value="BLL4564 PROTEIN"/>
    <property type="match status" value="1"/>
</dbReference>
<dbReference type="InterPro" id="IPR047263">
    <property type="entry name" value="HNL-like_cupin"/>
</dbReference>
<dbReference type="InterPro" id="IPR011051">
    <property type="entry name" value="RmlC_Cupin_sf"/>
</dbReference>
<dbReference type="Pfam" id="PF07883">
    <property type="entry name" value="Cupin_2"/>
    <property type="match status" value="1"/>
</dbReference>
<gene>
    <name evidence="2" type="ORF">EBB79_01690</name>
</gene>
<reference evidence="2 3" key="1">
    <citation type="submission" date="2018-10" db="EMBL/GenBank/DDBJ databases">
        <title>Parasedimentitalea marina sp. nov., a psychrophilic bacterium isolated from deep seawater of the New Britain Trench.</title>
        <authorList>
            <person name="Cao J."/>
        </authorList>
    </citation>
    <scope>NUCLEOTIDE SEQUENCE [LARGE SCALE GENOMIC DNA]</scope>
    <source>
        <strain evidence="2 3">W43</strain>
    </source>
</reference>